<dbReference type="Pfam" id="PF00326">
    <property type="entry name" value="Peptidase_S9"/>
    <property type="match status" value="1"/>
</dbReference>
<name>A0A7Y6IYK6_9ACTN</name>
<dbReference type="Gene3D" id="3.40.50.1820">
    <property type="entry name" value="alpha/beta hydrolase"/>
    <property type="match status" value="1"/>
</dbReference>
<protein>
    <submittedName>
        <fullName evidence="2">Prolyl oligopeptidase family serine peptidase</fullName>
    </submittedName>
</protein>
<dbReference type="SUPFAM" id="SSF53474">
    <property type="entry name" value="alpha/beta-Hydrolases"/>
    <property type="match status" value="1"/>
</dbReference>
<proteinExistence type="predicted"/>
<dbReference type="EMBL" id="JABWGO010000020">
    <property type="protein sequence ID" value="NUW46796.1"/>
    <property type="molecule type" value="Genomic_DNA"/>
</dbReference>
<gene>
    <name evidence="2" type="ORF">HT134_42835</name>
</gene>
<dbReference type="GO" id="GO:0006508">
    <property type="term" value="P:proteolysis"/>
    <property type="evidence" value="ECO:0007669"/>
    <property type="project" value="InterPro"/>
</dbReference>
<dbReference type="Proteomes" id="UP000546126">
    <property type="component" value="Unassembled WGS sequence"/>
</dbReference>
<sequence>MASWLRRASAALAVLLAAGTGYGAWYGSEQAVGVVHYGQHNAMVLASRTGEVTLADTAETREPGVYWLEWSGSSTMLGAVTGRRGGRVTRAVLRGPLPSAGTPGWFGSVPPGDPRVAWGVDFSQVEVATELGPAPAWYVPGRGTTWVVAVHGQNGRRRAELKVLPVVRELGLAFLVISYRNDEGAPRSPDGLIHLGADEWRDLEASVRAALGMGAERFVLYGTSMGGAVIGQFLTHSSLAGTVERVVLDAPMIDAGMTNEQGARKHGMPPFFGGLVSRVVAWRTGVDLERLSLIRHPPAVRPPTLLLHTVGDADHPIGEARGLAAAAARAGWDVRLEEFPDGGHTEAWNTDRFRYERLVRAFLSSPANP</sequence>
<reference evidence="2 3" key="1">
    <citation type="submission" date="2020-06" db="EMBL/GenBank/DDBJ databases">
        <authorList>
            <person name="Chanama M."/>
        </authorList>
    </citation>
    <scope>NUCLEOTIDE SEQUENCE [LARGE SCALE GENOMIC DNA]</scope>
    <source>
        <strain evidence="2 3">TBRC6557</strain>
    </source>
</reference>
<dbReference type="GO" id="GO:0008236">
    <property type="term" value="F:serine-type peptidase activity"/>
    <property type="evidence" value="ECO:0007669"/>
    <property type="project" value="InterPro"/>
</dbReference>
<comment type="caution">
    <text evidence="2">The sequence shown here is derived from an EMBL/GenBank/DDBJ whole genome shotgun (WGS) entry which is preliminary data.</text>
</comment>
<feature type="domain" description="Peptidase S9 prolyl oligopeptidase catalytic" evidence="1">
    <location>
        <begin position="194"/>
        <end position="363"/>
    </location>
</feature>
<keyword evidence="3" id="KW-1185">Reference proteome</keyword>
<accession>A0A7Y6IYK6</accession>
<evidence type="ECO:0000259" key="1">
    <source>
        <dbReference type="Pfam" id="PF00326"/>
    </source>
</evidence>
<evidence type="ECO:0000313" key="2">
    <source>
        <dbReference type="EMBL" id="NUW46796.1"/>
    </source>
</evidence>
<dbReference type="RefSeq" id="WP_175606243.1">
    <property type="nucleotide sequence ID" value="NZ_JABWGO010000020.1"/>
</dbReference>
<dbReference type="AlphaFoldDB" id="A0A7Y6IYK6"/>
<dbReference type="InterPro" id="IPR029058">
    <property type="entry name" value="AB_hydrolase_fold"/>
</dbReference>
<organism evidence="2 3">
    <name type="scientific">Nonomuraea rhodomycinica</name>
    <dbReference type="NCBI Taxonomy" id="1712872"/>
    <lineage>
        <taxon>Bacteria</taxon>
        <taxon>Bacillati</taxon>
        <taxon>Actinomycetota</taxon>
        <taxon>Actinomycetes</taxon>
        <taxon>Streptosporangiales</taxon>
        <taxon>Streptosporangiaceae</taxon>
        <taxon>Nonomuraea</taxon>
    </lineage>
</organism>
<evidence type="ECO:0000313" key="3">
    <source>
        <dbReference type="Proteomes" id="UP000546126"/>
    </source>
</evidence>
<dbReference type="InterPro" id="IPR001375">
    <property type="entry name" value="Peptidase_S9_cat"/>
</dbReference>